<evidence type="ECO:0000313" key="7">
    <source>
        <dbReference type="Proteomes" id="UP000540506"/>
    </source>
</evidence>
<reference evidence="6 7" key="1">
    <citation type="submission" date="2020-08" db="EMBL/GenBank/DDBJ databases">
        <title>Sequencing the genomes of 1000 actinobacteria strains.</title>
        <authorList>
            <person name="Klenk H.-P."/>
        </authorList>
    </citation>
    <scope>NUCLEOTIDE SEQUENCE [LARGE SCALE GENOMIC DNA]</scope>
    <source>
        <strain evidence="6 7">DSM 41654</strain>
    </source>
</reference>
<organism evidence="6 7">
    <name type="scientific">Kitasatospora kifunensis</name>
    <name type="common">Streptomyces kifunensis</name>
    <dbReference type="NCBI Taxonomy" id="58351"/>
    <lineage>
        <taxon>Bacteria</taxon>
        <taxon>Bacillati</taxon>
        <taxon>Actinomycetota</taxon>
        <taxon>Actinomycetes</taxon>
        <taxon>Kitasatosporales</taxon>
        <taxon>Streptomycetaceae</taxon>
        <taxon>Kitasatospora</taxon>
    </lineage>
</organism>
<feature type="domain" description="Fe/B12 periplasmic-binding" evidence="5">
    <location>
        <begin position="61"/>
        <end position="322"/>
    </location>
</feature>
<evidence type="ECO:0000313" key="6">
    <source>
        <dbReference type="EMBL" id="MBB4924119.1"/>
    </source>
</evidence>
<dbReference type="GO" id="GO:1901678">
    <property type="term" value="P:iron coordination entity transport"/>
    <property type="evidence" value="ECO:0007669"/>
    <property type="project" value="UniProtKB-ARBA"/>
</dbReference>
<comment type="caution">
    <text evidence="6">The sequence shown here is derived from an EMBL/GenBank/DDBJ whole genome shotgun (WGS) entry which is preliminary data.</text>
</comment>
<comment type="similarity">
    <text evidence="2">Belongs to the bacterial solute-binding protein 8 family.</text>
</comment>
<dbReference type="PROSITE" id="PS50983">
    <property type="entry name" value="FE_B12_PBP"/>
    <property type="match status" value="1"/>
</dbReference>
<dbReference type="InterPro" id="IPR002491">
    <property type="entry name" value="ABC_transptr_periplasmic_BD"/>
</dbReference>
<evidence type="ECO:0000256" key="3">
    <source>
        <dbReference type="ARBA" id="ARBA00022448"/>
    </source>
</evidence>
<dbReference type="Proteomes" id="UP000540506">
    <property type="component" value="Unassembled WGS sequence"/>
</dbReference>
<evidence type="ECO:0000256" key="4">
    <source>
        <dbReference type="ARBA" id="ARBA00022729"/>
    </source>
</evidence>
<keyword evidence="4" id="KW-0732">Signal</keyword>
<dbReference type="RefSeq" id="WP_184936118.1">
    <property type="nucleotide sequence ID" value="NZ_JACHJV010000001.1"/>
</dbReference>
<evidence type="ECO:0000256" key="1">
    <source>
        <dbReference type="ARBA" id="ARBA00004196"/>
    </source>
</evidence>
<evidence type="ECO:0000256" key="2">
    <source>
        <dbReference type="ARBA" id="ARBA00008814"/>
    </source>
</evidence>
<name>A0A7W7VVW7_KITKI</name>
<evidence type="ECO:0000259" key="5">
    <source>
        <dbReference type="PROSITE" id="PS50983"/>
    </source>
</evidence>
<dbReference type="PANTHER" id="PTHR30532">
    <property type="entry name" value="IRON III DICITRATE-BINDING PERIPLASMIC PROTEIN"/>
    <property type="match status" value="1"/>
</dbReference>
<dbReference type="EMBL" id="JACHJV010000001">
    <property type="protein sequence ID" value="MBB4924119.1"/>
    <property type="molecule type" value="Genomic_DNA"/>
</dbReference>
<dbReference type="AlphaFoldDB" id="A0A7W7VVW7"/>
<dbReference type="GO" id="GO:0030288">
    <property type="term" value="C:outer membrane-bounded periplasmic space"/>
    <property type="evidence" value="ECO:0007669"/>
    <property type="project" value="TreeGrafter"/>
</dbReference>
<dbReference type="SUPFAM" id="SSF53807">
    <property type="entry name" value="Helical backbone' metal receptor"/>
    <property type="match status" value="1"/>
</dbReference>
<proteinExistence type="inferred from homology"/>
<dbReference type="InterPro" id="IPR051313">
    <property type="entry name" value="Bact_iron-sidero_bind"/>
</dbReference>
<comment type="subcellular location">
    <subcellularLocation>
        <location evidence="1">Cell envelope</location>
    </subcellularLocation>
</comment>
<accession>A0A7W7VVW7</accession>
<sequence length="322" mass="33347">MHRHPPRRAVLGAALAAATLDGCRRTPNIRPPQSVNTAAAAAGATVIAATGAVAVPSAPLRVVALDTAELDSAMTLGITPVGACRAPADTDLPNYWPASRLAEVADAGTIGTPDLARISALRPELILGNQLRDGAHYGALSAIAPTVLSRTTGYPWKENVQLHARALGRATAAESVAAAYRAQLASTSHALGGPGATGSRKVSLVRFVPGGRIRLYGKQNFLGTILADLQLGRPQAQNVDQFDVEVTPDQLTGADGDVLLYASHGDPNAAGATAVLTSPAWQALGAVRGHRAFPVDDRLWFEGIGYTGASLVLAQLQRLLGY</sequence>
<gene>
    <name evidence="6" type="ORF">FHR34_003112</name>
</gene>
<dbReference type="PANTHER" id="PTHR30532:SF25">
    <property type="entry name" value="IRON(III) DICITRATE-BINDING PERIPLASMIC PROTEIN"/>
    <property type="match status" value="1"/>
</dbReference>
<keyword evidence="3" id="KW-0813">Transport</keyword>
<dbReference type="CDD" id="cd01146">
    <property type="entry name" value="FhuD"/>
    <property type="match status" value="1"/>
</dbReference>
<protein>
    <submittedName>
        <fullName evidence="6">Iron complex transport system substrate-binding protein</fullName>
    </submittedName>
</protein>
<dbReference type="Gene3D" id="3.40.50.1980">
    <property type="entry name" value="Nitrogenase molybdenum iron protein domain"/>
    <property type="match status" value="2"/>
</dbReference>
<dbReference type="Pfam" id="PF01497">
    <property type="entry name" value="Peripla_BP_2"/>
    <property type="match status" value="1"/>
</dbReference>
<keyword evidence="7" id="KW-1185">Reference proteome</keyword>